<evidence type="ECO:0000256" key="8">
    <source>
        <dbReference type="SAM" id="MobiDB-lite"/>
    </source>
</evidence>
<feature type="transmembrane region" description="Helical" evidence="9">
    <location>
        <begin position="208"/>
        <end position="233"/>
    </location>
</feature>
<feature type="region of interest" description="Disordered" evidence="8">
    <location>
        <begin position="568"/>
        <end position="621"/>
    </location>
</feature>
<dbReference type="EMBL" id="PDJE01000001">
    <property type="protein sequence ID" value="PFG31718.1"/>
    <property type="molecule type" value="Genomic_DNA"/>
</dbReference>
<feature type="transmembrane region" description="Helical" evidence="9">
    <location>
        <begin position="70"/>
        <end position="91"/>
    </location>
</feature>
<feature type="transmembrane region" description="Helical" evidence="9">
    <location>
        <begin position="253"/>
        <end position="273"/>
    </location>
</feature>
<keyword evidence="11" id="KW-1185">Reference proteome</keyword>
<keyword evidence="6 9" id="KW-1133">Transmembrane helix</keyword>
<evidence type="ECO:0000313" key="11">
    <source>
        <dbReference type="Proteomes" id="UP000221369"/>
    </source>
</evidence>
<feature type="transmembrane region" description="Helical" evidence="9">
    <location>
        <begin position="166"/>
        <end position="187"/>
    </location>
</feature>
<evidence type="ECO:0000313" key="10">
    <source>
        <dbReference type="EMBL" id="PFG31718.1"/>
    </source>
</evidence>
<feature type="compositionally biased region" description="Basic and acidic residues" evidence="8">
    <location>
        <begin position="586"/>
        <end position="621"/>
    </location>
</feature>
<sequence length="621" mass="66291">MSTLDSTEDLIRQLKKSAKRRKHEKKHGTDWIVFSVAAVLAVAFVVWGFVTPAGLGTVADAALNGTMKNFGWLFVIAATVFTVFVIVVAASRFGAIPLGKDGEGPQFKTSSWIAMMFATGMGIGLIFYGVGEPLFFYMSPPPGTVDGQIPQAVSTAMGTTMFHWTLYPWGMYAIVGLGMAYGTYRLGRSQLFSSMFTSLFGHKVVNGWGGRVINILAIIATLFGSACSLGLGALQIGGGLESTGIMQNVGTGLLVIIIAVLTALFVASAVSGIERGIQWLSNINMVLAILLAVIVFIGGPTLFILNVIPDTIGAFIGDLPQMASRTPASDAPAVAEWMSTWTIFYWAWWVSWTPFVGLFIARISRGRTVRQFVTGVLLVPSAISIIWFAIFGGGAIGLQERAEAANDKSQMLAQIVDGAPNIDFDTVLFDFLGQMPVPDWITVVLMVIAVILVAIFFVTGADSASIVMAGLSENGAEEPTKKLTLFWGVATGAVAAVMLLAGGDNPAEALNGLKNITIVSAVPFVIVMLLLCIALWRDLSKDPLVLRGQLARHVLVESVSSAVEKHEGAFELTTSEAEEIEADLDEAARREAAKIDDSRGHDDAAAAKRDDEQPGSDAREQ</sequence>
<dbReference type="GO" id="GO:0005886">
    <property type="term" value="C:plasma membrane"/>
    <property type="evidence" value="ECO:0007669"/>
    <property type="project" value="UniProtKB-SubCell"/>
</dbReference>
<dbReference type="Proteomes" id="UP000221369">
    <property type="component" value="Unassembled WGS sequence"/>
</dbReference>
<organism evidence="10 11">
    <name type="scientific">Paramicrobacterium agarici</name>
    <dbReference type="NCBI Taxonomy" id="630514"/>
    <lineage>
        <taxon>Bacteria</taxon>
        <taxon>Bacillati</taxon>
        <taxon>Actinomycetota</taxon>
        <taxon>Actinomycetes</taxon>
        <taxon>Micrococcales</taxon>
        <taxon>Microbacteriaceae</taxon>
        <taxon>Paramicrobacterium</taxon>
    </lineage>
</organism>
<comment type="caution">
    <text evidence="10">The sequence shown here is derived from an EMBL/GenBank/DDBJ whole genome shotgun (WGS) entry which is preliminary data.</text>
</comment>
<feature type="transmembrane region" description="Helical" evidence="9">
    <location>
        <begin position="112"/>
        <end position="131"/>
    </location>
</feature>
<reference evidence="10 11" key="1">
    <citation type="submission" date="2017-10" db="EMBL/GenBank/DDBJ databases">
        <title>Sequencing the genomes of 1000 actinobacteria strains.</title>
        <authorList>
            <person name="Klenk H.-P."/>
        </authorList>
    </citation>
    <scope>NUCLEOTIDE SEQUENCE [LARGE SCALE GENOMIC DNA]</scope>
    <source>
        <strain evidence="10 11">DSM 21798</strain>
    </source>
</reference>
<evidence type="ECO:0000256" key="6">
    <source>
        <dbReference type="ARBA" id="ARBA00022989"/>
    </source>
</evidence>
<feature type="transmembrane region" description="Helical" evidence="9">
    <location>
        <begin position="373"/>
        <end position="398"/>
    </location>
</feature>
<keyword evidence="3" id="KW-0813">Transport</keyword>
<dbReference type="GO" id="GO:0022857">
    <property type="term" value="F:transmembrane transporter activity"/>
    <property type="evidence" value="ECO:0007669"/>
    <property type="project" value="InterPro"/>
</dbReference>
<protein>
    <submittedName>
        <fullName evidence="10">Choline/carnitine/betaine transport</fullName>
    </submittedName>
</protein>
<feature type="transmembrane region" description="Helical" evidence="9">
    <location>
        <begin position="515"/>
        <end position="536"/>
    </location>
</feature>
<feature type="transmembrane region" description="Helical" evidence="9">
    <location>
        <begin position="31"/>
        <end position="50"/>
    </location>
</feature>
<feature type="transmembrane region" description="Helical" evidence="9">
    <location>
        <begin position="343"/>
        <end position="361"/>
    </location>
</feature>
<feature type="transmembrane region" description="Helical" evidence="9">
    <location>
        <begin position="440"/>
        <end position="471"/>
    </location>
</feature>
<dbReference type="PANTHER" id="PTHR30047:SF7">
    <property type="entry name" value="HIGH-AFFINITY CHOLINE TRANSPORT PROTEIN"/>
    <property type="match status" value="1"/>
</dbReference>
<keyword evidence="4" id="KW-1003">Cell membrane</keyword>
<evidence type="ECO:0000256" key="1">
    <source>
        <dbReference type="ARBA" id="ARBA00004651"/>
    </source>
</evidence>
<gene>
    <name evidence="10" type="ORF">ATJ78_2697</name>
</gene>
<feature type="transmembrane region" description="Helical" evidence="9">
    <location>
        <begin position="483"/>
        <end position="503"/>
    </location>
</feature>
<accession>A0A2A9DYF9</accession>
<evidence type="ECO:0000256" key="3">
    <source>
        <dbReference type="ARBA" id="ARBA00022448"/>
    </source>
</evidence>
<dbReference type="RefSeq" id="WP_098408697.1">
    <property type="nucleotide sequence ID" value="NZ_PDJE01000001.1"/>
</dbReference>
<evidence type="ECO:0000256" key="5">
    <source>
        <dbReference type="ARBA" id="ARBA00022692"/>
    </source>
</evidence>
<proteinExistence type="inferred from homology"/>
<comment type="similarity">
    <text evidence="2">Belongs to the BCCT transporter (TC 2.A.15) family.</text>
</comment>
<comment type="subcellular location">
    <subcellularLocation>
        <location evidence="1">Cell membrane</location>
        <topology evidence="1">Multi-pass membrane protein</topology>
    </subcellularLocation>
</comment>
<evidence type="ECO:0000256" key="7">
    <source>
        <dbReference type="ARBA" id="ARBA00023136"/>
    </source>
</evidence>
<dbReference type="PANTHER" id="PTHR30047">
    <property type="entry name" value="HIGH-AFFINITY CHOLINE TRANSPORT PROTEIN-RELATED"/>
    <property type="match status" value="1"/>
</dbReference>
<evidence type="ECO:0000256" key="9">
    <source>
        <dbReference type="SAM" id="Phobius"/>
    </source>
</evidence>
<feature type="transmembrane region" description="Helical" evidence="9">
    <location>
        <begin position="285"/>
        <end position="308"/>
    </location>
</feature>
<keyword evidence="7 9" id="KW-0472">Membrane</keyword>
<dbReference type="Pfam" id="PF02028">
    <property type="entry name" value="BCCT"/>
    <property type="match status" value="1"/>
</dbReference>
<dbReference type="NCBIfam" id="TIGR00842">
    <property type="entry name" value="bcct"/>
    <property type="match status" value="1"/>
</dbReference>
<name>A0A2A9DYF9_9MICO</name>
<dbReference type="InterPro" id="IPR000060">
    <property type="entry name" value="BCCT_transptr"/>
</dbReference>
<dbReference type="AlphaFoldDB" id="A0A2A9DYF9"/>
<feature type="compositionally biased region" description="Acidic residues" evidence="8">
    <location>
        <begin position="576"/>
        <end position="585"/>
    </location>
</feature>
<evidence type="ECO:0000256" key="4">
    <source>
        <dbReference type="ARBA" id="ARBA00022475"/>
    </source>
</evidence>
<evidence type="ECO:0000256" key="2">
    <source>
        <dbReference type="ARBA" id="ARBA00005658"/>
    </source>
</evidence>
<keyword evidence="5 9" id="KW-0812">Transmembrane</keyword>